<dbReference type="InterPro" id="IPR024936">
    <property type="entry name" value="Cyclophilin-type_PPIase"/>
</dbReference>
<dbReference type="EMBL" id="CAJVPV010004783">
    <property type="protein sequence ID" value="CAG8578844.1"/>
    <property type="molecule type" value="Genomic_DNA"/>
</dbReference>
<gene>
    <name evidence="6" type="ORF">AMORRO_LOCUS6812</name>
</gene>
<dbReference type="Gene3D" id="2.40.100.10">
    <property type="entry name" value="Cyclophilin-like"/>
    <property type="match status" value="1"/>
</dbReference>
<comment type="similarity">
    <text evidence="4">Belongs to the cyclophilin-type PPIase family.</text>
</comment>
<dbReference type="PROSITE" id="PS50072">
    <property type="entry name" value="CSA_PPIASE_2"/>
    <property type="match status" value="1"/>
</dbReference>
<protein>
    <recommendedName>
        <fullName evidence="4">Peptidyl-prolyl cis-trans isomerase</fullName>
        <shortName evidence="4">PPIase</shortName>
        <ecNumber evidence="4">5.2.1.8</ecNumber>
    </recommendedName>
</protein>
<dbReference type="Proteomes" id="UP000789342">
    <property type="component" value="Unassembled WGS sequence"/>
</dbReference>
<keyword evidence="7" id="KW-1185">Reference proteome</keyword>
<sequence>MLIWIRNKNPRIFFDIDVNGSHFGRIVIELRADVVPKTAENFRVLCTGERGFGYRGSNILKIVPNWYIKGGDYINNDGSGNESIYDEKLFPNENYILKHDRPGVVSMIHGGDYTSGSQFCIYLSKAEWLNNVQVVVGHVIDGWNVVKELGTFDSLDNGSPESVIKIFECGQLSS</sequence>
<dbReference type="SUPFAM" id="SSF50891">
    <property type="entry name" value="Cyclophilin-like"/>
    <property type="match status" value="1"/>
</dbReference>
<dbReference type="GO" id="GO:0005737">
    <property type="term" value="C:cytoplasm"/>
    <property type="evidence" value="ECO:0007669"/>
    <property type="project" value="TreeGrafter"/>
</dbReference>
<evidence type="ECO:0000313" key="7">
    <source>
        <dbReference type="Proteomes" id="UP000789342"/>
    </source>
</evidence>
<dbReference type="OrthoDB" id="193499at2759"/>
<dbReference type="AlphaFoldDB" id="A0A9N9BUQ3"/>
<dbReference type="PANTHER" id="PTHR11071">
    <property type="entry name" value="PEPTIDYL-PROLYL CIS-TRANS ISOMERASE"/>
    <property type="match status" value="1"/>
</dbReference>
<dbReference type="PANTHER" id="PTHR11071:SF577">
    <property type="entry name" value="PEPTIDYL-PROLYL CIS-TRANS ISOMERASE"/>
    <property type="match status" value="1"/>
</dbReference>
<dbReference type="EC" id="5.2.1.8" evidence="4"/>
<feature type="domain" description="PPIase cyclophilin-type" evidence="5">
    <location>
        <begin position="13"/>
        <end position="171"/>
    </location>
</feature>
<dbReference type="GO" id="GO:0006457">
    <property type="term" value="P:protein folding"/>
    <property type="evidence" value="ECO:0007669"/>
    <property type="project" value="TreeGrafter"/>
</dbReference>
<name>A0A9N9BUQ3_9GLOM</name>
<evidence type="ECO:0000313" key="6">
    <source>
        <dbReference type="EMBL" id="CAG8578844.1"/>
    </source>
</evidence>
<evidence type="ECO:0000259" key="5">
    <source>
        <dbReference type="PROSITE" id="PS50072"/>
    </source>
</evidence>
<evidence type="ECO:0000256" key="2">
    <source>
        <dbReference type="ARBA" id="ARBA00023110"/>
    </source>
</evidence>
<organism evidence="6 7">
    <name type="scientific">Acaulospora morrowiae</name>
    <dbReference type="NCBI Taxonomy" id="94023"/>
    <lineage>
        <taxon>Eukaryota</taxon>
        <taxon>Fungi</taxon>
        <taxon>Fungi incertae sedis</taxon>
        <taxon>Mucoromycota</taxon>
        <taxon>Glomeromycotina</taxon>
        <taxon>Glomeromycetes</taxon>
        <taxon>Diversisporales</taxon>
        <taxon>Acaulosporaceae</taxon>
        <taxon>Acaulospora</taxon>
    </lineage>
</organism>
<dbReference type="Pfam" id="PF00160">
    <property type="entry name" value="Pro_isomerase"/>
    <property type="match status" value="1"/>
</dbReference>
<proteinExistence type="inferred from homology"/>
<evidence type="ECO:0000256" key="1">
    <source>
        <dbReference type="ARBA" id="ARBA00000971"/>
    </source>
</evidence>
<evidence type="ECO:0000256" key="4">
    <source>
        <dbReference type="RuleBase" id="RU363019"/>
    </source>
</evidence>
<dbReference type="InterPro" id="IPR029000">
    <property type="entry name" value="Cyclophilin-like_dom_sf"/>
</dbReference>
<evidence type="ECO:0000256" key="3">
    <source>
        <dbReference type="ARBA" id="ARBA00023235"/>
    </source>
</evidence>
<dbReference type="PIRSF" id="PIRSF001467">
    <property type="entry name" value="Peptidylpro_ismrse"/>
    <property type="match status" value="1"/>
</dbReference>
<dbReference type="GO" id="GO:0003755">
    <property type="term" value="F:peptidyl-prolyl cis-trans isomerase activity"/>
    <property type="evidence" value="ECO:0007669"/>
    <property type="project" value="UniProtKB-UniRule"/>
</dbReference>
<dbReference type="InterPro" id="IPR002130">
    <property type="entry name" value="Cyclophilin-type_PPIase_dom"/>
</dbReference>
<accession>A0A9N9BUQ3</accession>
<keyword evidence="2 4" id="KW-0697">Rotamase</keyword>
<dbReference type="GO" id="GO:0016018">
    <property type="term" value="F:cyclosporin A binding"/>
    <property type="evidence" value="ECO:0007669"/>
    <property type="project" value="TreeGrafter"/>
</dbReference>
<dbReference type="FunFam" id="2.40.100.10:FF:000025">
    <property type="entry name" value="Peptidyl-prolyl cis-trans isomerase CYP19-2"/>
    <property type="match status" value="1"/>
</dbReference>
<keyword evidence="3 4" id="KW-0413">Isomerase</keyword>
<comment type="function">
    <text evidence="4">PPIases accelerate the folding of proteins. It catalyzes the cis-trans isomerization of proline imidic peptide bonds in oligopeptides.</text>
</comment>
<reference evidence="6" key="1">
    <citation type="submission" date="2021-06" db="EMBL/GenBank/DDBJ databases">
        <authorList>
            <person name="Kallberg Y."/>
            <person name="Tangrot J."/>
            <person name="Rosling A."/>
        </authorList>
    </citation>
    <scope>NUCLEOTIDE SEQUENCE</scope>
    <source>
        <strain evidence="6">CL551</strain>
    </source>
</reference>
<comment type="caution">
    <text evidence="6">The sequence shown here is derived from an EMBL/GenBank/DDBJ whole genome shotgun (WGS) entry which is preliminary data.</text>
</comment>
<comment type="catalytic activity">
    <reaction evidence="1 4">
        <text>[protein]-peptidylproline (omega=180) = [protein]-peptidylproline (omega=0)</text>
        <dbReference type="Rhea" id="RHEA:16237"/>
        <dbReference type="Rhea" id="RHEA-COMP:10747"/>
        <dbReference type="Rhea" id="RHEA-COMP:10748"/>
        <dbReference type="ChEBI" id="CHEBI:83833"/>
        <dbReference type="ChEBI" id="CHEBI:83834"/>
        <dbReference type="EC" id="5.2.1.8"/>
    </reaction>
</comment>
<dbReference type="PRINTS" id="PR00153">
    <property type="entry name" value="CSAPPISMRASE"/>
</dbReference>